<feature type="compositionally biased region" description="Basic and acidic residues" evidence="1">
    <location>
        <begin position="28"/>
        <end position="44"/>
    </location>
</feature>
<dbReference type="EMBL" id="JABBWD010000041">
    <property type="protein sequence ID" value="KAG1774489.1"/>
    <property type="molecule type" value="Genomic_DNA"/>
</dbReference>
<keyword evidence="3" id="KW-1185">Reference proteome</keyword>
<gene>
    <name evidence="2" type="ORF">EV702DRAFT_527292</name>
</gene>
<reference evidence="2" key="1">
    <citation type="journal article" date="2020" name="New Phytol.">
        <title>Comparative genomics reveals dynamic genome evolution in host specialist ectomycorrhizal fungi.</title>
        <authorList>
            <person name="Lofgren L.A."/>
            <person name="Nguyen N.H."/>
            <person name="Vilgalys R."/>
            <person name="Ruytinx J."/>
            <person name="Liao H.L."/>
            <person name="Branco S."/>
            <person name="Kuo A."/>
            <person name="LaButti K."/>
            <person name="Lipzen A."/>
            <person name="Andreopoulos W."/>
            <person name="Pangilinan J."/>
            <person name="Riley R."/>
            <person name="Hundley H."/>
            <person name="Na H."/>
            <person name="Barry K."/>
            <person name="Grigoriev I.V."/>
            <person name="Stajich J.E."/>
            <person name="Kennedy P.G."/>
        </authorList>
    </citation>
    <scope>NUCLEOTIDE SEQUENCE</scope>
    <source>
        <strain evidence="2">DOB743</strain>
    </source>
</reference>
<feature type="region of interest" description="Disordered" evidence="1">
    <location>
        <begin position="165"/>
        <end position="185"/>
    </location>
</feature>
<protein>
    <submittedName>
        <fullName evidence="2">Uncharacterized protein</fullName>
    </submittedName>
</protein>
<dbReference type="OrthoDB" id="2692498at2759"/>
<organism evidence="2 3">
    <name type="scientific">Suillus placidus</name>
    <dbReference type="NCBI Taxonomy" id="48579"/>
    <lineage>
        <taxon>Eukaryota</taxon>
        <taxon>Fungi</taxon>
        <taxon>Dikarya</taxon>
        <taxon>Basidiomycota</taxon>
        <taxon>Agaricomycotina</taxon>
        <taxon>Agaricomycetes</taxon>
        <taxon>Agaricomycetidae</taxon>
        <taxon>Boletales</taxon>
        <taxon>Suillineae</taxon>
        <taxon>Suillaceae</taxon>
        <taxon>Suillus</taxon>
    </lineage>
</organism>
<accession>A0A9P6ZPP0</accession>
<name>A0A9P6ZPP0_9AGAM</name>
<feature type="compositionally biased region" description="Basic and acidic residues" evidence="1">
    <location>
        <begin position="173"/>
        <end position="185"/>
    </location>
</feature>
<dbReference type="AlphaFoldDB" id="A0A9P6ZPP0"/>
<evidence type="ECO:0000313" key="2">
    <source>
        <dbReference type="EMBL" id="KAG1774489.1"/>
    </source>
</evidence>
<feature type="region of interest" description="Disordered" evidence="1">
    <location>
        <begin position="1"/>
        <end position="44"/>
    </location>
</feature>
<sequence>MPKAKKFVLPYDGDPYNSGTTKKTHRGMRSEAAMERKRNGAIAHRETRQTALQQCEDGELLDSDVVDVPPNIDEPQTQVIVAEDALLEVLDRPRKTRRGKRSEEAMERRRREAIAHREAKQAALQQCEDGELLDSDVVDVPPNIDEPQTQVIIAEDALLEVLDRPRKTRRGKRSEEAMERRRREAIAHREAKQAALQQSEAAGPETCNCKAQVIVQLGELEYAH</sequence>
<dbReference type="Proteomes" id="UP000714275">
    <property type="component" value="Unassembled WGS sequence"/>
</dbReference>
<evidence type="ECO:0000256" key="1">
    <source>
        <dbReference type="SAM" id="MobiDB-lite"/>
    </source>
</evidence>
<comment type="caution">
    <text evidence="2">The sequence shown here is derived from an EMBL/GenBank/DDBJ whole genome shotgun (WGS) entry which is preliminary data.</text>
</comment>
<evidence type="ECO:0000313" key="3">
    <source>
        <dbReference type="Proteomes" id="UP000714275"/>
    </source>
</evidence>
<proteinExistence type="predicted"/>